<evidence type="ECO:0000256" key="1">
    <source>
        <dbReference type="SAM" id="MobiDB-lite"/>
    </source>
</evidence>
<keyword evidence="4" id="KW-1185">Reference proteome</keyword>
<feature type="domain" description="DUF4110" evidence="2">
    <location>
        <begin position="743"/>
        <end position="808"/>
    </location>
</feature>
<dbReference type="Pfam" id="PF24681">
    <property type="entry name" value="Kelch_KLHDC2_KLHL20_DRC7"/>
    <property type="match status" value="1"/>
</dbReference>
<dbReference type="SUPFAM" id="SSF117281">
    <property type="entry name" value="Kelch motif"/>
    <property type="match status" value="1"/>
</dbReference>
<feature type="compositionally biased region" description="Acidic residues" evidence="1">
    <location>
        <begin position="397"/>
        <end position="414"/>
    </location>
</feature>
<feature type="compositionally biased region" description="Basic residues" evidence="1">
    <location>
        <begin position="1"/>
        <end position="14"/>
    </location>
</feature>
<reference evidence="3" key="1">
    <citation type="journal article" date="2020" name="Fungal Divers.">
        <title>Resolving the Mortierellaceae phylogeny through synthesis of multi-gene phylogenetics and phylogenomics.</title>
        <authorList>
            <person name="Vandepol N."/>
            <person name="Liber J."/>
            <person name="Desiro A."/>
            <person name="Na H."/>
            <person name="Kennedy M."/>
            <person name="Barry K."/>
            <person name="Grigoriev I.V."/>
            <person name="Miller A.N."/>
            <person name="O'Donnell K."/>
            <person name="Stajich J.E."/>
            <person name="Bonito G."/>
        </authorList>
    </citation>
    <scope>NUCLEOTIDE SEQUENCE</scope>
    <source>
        <strain evidence="3">NVP60</strain>
    </source>
</reference>
<feature type="region of interest" description="Disordered" evidence="1">
    <location>
        <begin position="476"/>
        <end position="522"/>
    </location>
</feature>
<dbReference type="InterPro" id="IPR025183">
    <property type="entry name" value="DUF4110"/>
</dbReference>
<dbReference type="PANTHER" id="PTHR46063:SF1">
    <property type="entry name" value="KELCH DOMAIN-CONTAINING PROTEIN 4"/>
    <property type="match status" value="1"/>
</dbReference>
<protein>
    <recommendedName>
        <fullName evidence="2">DUF4110 domain-containing protein</fullName>
    </recommendedName>
</protein>
<organism evidence="3 4">
    <name type="scientific">Linnemannia gamsii</name>
    <dbReference type="NCBI Taxonomy" id="64522"/>
    <lineage>
        <taxon>Eukaryota</taxon>
        <taxon>Fungi</taxon>
        <taxon>Fungi incertae sedis</taxon>
        <taxon>Mucoromycota</taxon>
        <taxon>Mortierellomycotina</taxon>
        <taxon>Mortierellomycetes</taxon>
        <taxon>Mortierellales</taxon>
        <taxon>Mortierellaceae</taxon>
        <taxon>Linnemannia</taxon>
    </lineage>
</organism>
<dbReference type="PANTHER" id="PTHR46063">
    <property type="entry name" value="KELCH DOMAIN-CONTAINING PROTEIN"/>
    <property type="match status" value="1"/>
</dbReference>
<gene>
    <name evidence="3" type="ORF">BGZ97_003931</name>
</gene>
<evidence type="ECO:0000259" key="2">
    <source>
        <dbReference type="Pfam" id="PF13422"/>
    </source>
</evidence>
<feature type="compositionally biased region" description="Basic residues" evidence="1">
    <location>
        <begin position="357"/>
        <end position="370"/>
    </location>
</feature>
<evidence type="ECO:0000313" key="4">
    <source>
        <dbReference type="Proteomes" id="UP000823405"/>
    </source>
</evidence>
<name>A0A9P6UG70_9FUNG</name>
<feature type="compositionally biased region" description="Basic residues" evidence="1">
    <location>
        <begin position="659"/>
        <end position="672"/>
    </location>
</feature>
<feature type="compositionally biased region" description="Gly residues" evidence="1">
    <location>
        <begin position="371"/>
        <end position="383"/>
    </location>
</feature>
<dbReference type="Pfam" id="PF13422">
    <property type="entry name" value="DUF4110"/>
    <property type="match status" value="1"/>
</dbReference>
<feature type="region of interest" description="Disordered" evidence="1">
    <location>
        <begin position="357"/>
        <end position="456"/>
    </location>
</feature>
<dbReference type="OrthoDB" id="4447at2759"/>
<dbReference type="AlphaFoldDB" id="A0A9P6UG70"/>
<feature type="region of interest" description="Disordered" evidence="1">
    <location>
        <begin position="582"/>
        <end position="721"/>
    </location>
</feature>
<evidence type="ECO:0000313" key="3">
    <source>
        <dbReference type="EMBL" id="KAG0298888.1"/>
    </source>
</evidence>
<accession>A0A9P6UG70</accession>
<dbReference type="EMBL" id="JAAAIN010001956">
    <property type="protein sequence ID" value="KAG0298888.1"/>
    <property type="molecule type" value="Genomic_DNA"/>
</dbReference>
<feature type="compositionally biased region" description="Basic and acidic residues" evidence="1">
    <location>
        <begin position="15"/>
        <end position="24"/>
    </location>
</feature>
<dbReference type="Proteomes" id="UP000823405">
    <property type="component" value="Unassembled WGS sequence"/>
</dbReference>
<dbReference type="InterPro" id="IPR052588">
    <property type="entry name" value="Kelch_domain_protein"/>
</dbReference>
<feature type="compositionally biased region" description="Basic and acidic residues" evidence="1">
    <location>
        <begin position="638"/>
        <end position="658"/>
    </location>
</feature>
<comment type="caution">
    <text evidence="3">The sequence shown here is derived from an EMBL/GenBank/DDBJ whole genome shotgun (WGS) entry which is preliminary data.</text>
</comment>
<feature type="compositionally biased region" description="Acidic residues" evidence="1">
    <location>
        <begin position="513"/>
        <end position="522"/>
    </location>
</feature>
<dbReference type="InterPro" id="IPR015915">
    <property type="entry name" value="Kelch-typ_b-propeller"/>
</dbReference>
<sequence>MAKKDKKKKTKEHKAKVAEKQDRKQSKKQKKDKARNMEEQEEDIETILANFKKEQEEKVKIIEEVWSGPPSRRANATLTANPLNVNELIFFGGEFYDGARCAFYNDLYRYNIEKDEWRRITSPNSPGPRSSHQIAITPAGTLFLFGGEFASPNETQFFHYKDFWSMDMKTNAWEKLELKPKPTARSGHRMTLWKNFLVMFGGFYDNYVDTRYYDDLWVFDTTEYKWTKVELPEQMIRPSARSGFSFIPCQEGVILYGGYCKEYTKGQRPKGVVHTDTWLLKMHADPKMIRWEKKKKSGSAPSARSGCAMAPYKNRAVLFGGVFDDDVNEETLESTFYNELWTYQIDSGRWFPMNLKRPKSAKKKSKRKPKQGGGGGGGQGGQDGGEEKREKMKWEESTDDEFDYGDFEESDNEEGAPGTGSVAGTDEQPGTPKEQDQDQDESATGTPAEVEVEEAVSTKEALAAAALAAAGILPKAAAPSTPESEAVAESTVDKKKGKGRVRGYNANNTFPGDYDDDEEEEPLMPCPRYNTMLAVQKSTLFIFGGILEVKDREYTLDDFFSLNLDKMNEYICLRASEFESQLWLGEESDDEEEDEDEDEDDEEDEDEDEEEDEEEGDEGEEEEVVVESSSAAKKEKKSKKDKDASSKDADKETTDKKEKKEKKEKKDKKEKKEKKDKATAELTPSAGALDPASADGASTPAGGQGGEGGEKKEGEGEGEEVVEVVPSQLSGVDLAARLAMTEEETASTPTIGETLKEFYGRTTEYWVLKAFEDSTKTGKALRHDGFLLAEAKFNEWQPILAQMAQMRLEAGLDDDDDDDAAGRMGGGRGGVLKMGEVYNKLMSRHRR</sequence>
<dbReference type="Gene3D" id="2.120.10.80">
    <property type="entry name" value="Kelch-type beta propeller"/>
    <property type="match status" value="1"/>
</dbReference>
<proteinExistence type="predicted"/>
<feature type="region of interest" description="Disordered" evidence="1">
    <location>
        <begin position="1"/>
        <end position="42"/>
    </location>
</feature>
<feature type="compositionally biased region" description="Acidic residues" evidence="1">
    <location>
        <begin position="586"/>
        <end position="625"/>
    </location>
</feature>
<feature type="compositionally biased region" description="Basic and acidic residues" evidence="1">
    <location>
        <begin position="385"/>
        <end position="396"/>
    </location>
</feature>